<dbReference type="InterPro" id="IPR012551">
    <property type="entry name" value="DUF1707_SHOCT-like"/>
</dbReference>
<feature type="domain" description="DUF1707" evidence="1">
    <location>
        <begin position="47"/>
        <end position="98"/>
    </location>
</feature>
<evidence type="ECO:0000313" key="2">
    <source>
        <dbReference type="EMBL" id="MFF4777610.1"/>
    </source>
</evidence>
<accession>A0ABW6VEE3</accession>
<sequence>MARAIVLLVIVAALLYLAATLLHRAVLRRRRVRAYRKQVDLQRWMSLRATDYDRQAVITALGDAYTTGQLTQAEHEQRVTMALEGRTRAEVRRVLGDLSPAVRL</sequence>
<protein>
    <submittedName>
        <fullName evidence="2">DUF1707 domain-containing protein</fullName>
    </submittedName>
</protein>
<keyword evidence="3" id="KW-1185">Reference proteome</keyword>
<dbReference type="EMBL" id="JBIAXI010000024">
    <property type="protein sequence ID" value="MFF4777610.1"/>
    <property type="molecule type" value="Genomic_DNA"/>
</dbReference>
<gene>
    <name evidence="2" type="ORF">ACFY05_32715</name>
</gene>
<dbReference type="Pfam" id="PF08044">
    <property type="entry name" value="DUF1707"/>
    <property type="match status" value="1"/>
</dbReference>
<dbReference type="RefSeq" id="WP_387346112.1">
    <property type="nucleotide sequence ID" value="NZ_JBIAXI010000024.1"/>
</dbReference>
<reference evidence="2 3" key="1">
    <citation type="submission" date="2024-10" db="EMBL/GenBank/DDBJ databases">
        <title>The Natural Products Discovery Center: Release of the First 8490 Sequenced Strains for Exploring Actinobacteria Biosynthetic Diversity.</title>
        <authorList>
            <person name="Kalkreuter E."/>
            <person name="Kautsar S.A."/>
            <person name="Yang D."/>
            <person name="Bader C.D."/>
            <person name="Teijaro C.N."/>
            <person name="Fluegel L."/>
            <person name="Davis C.M."/>
            <person name="Simpson J.R."/>
            <person name="Lauterbach L."/>
            <person name="Steele A.D."/>
            <person name="Gui C."/>
            <person name="Meng S."/>
            <person name="Li G."/>
            <person name="Viehrig K."/>
            <person name="Ye F."/>
            <person name="Su P."/>
            <person name="Kiefer A.F."/>
            <person name="Nichols A."/>
            <person name="Cepeda A.J."/>
            <person name="Yan W."/>
            <person name="Fan B."/>
            <person name="Jiang Y."/>
            <person name="Adhikari A."/>
            <person name="Zheng C.-J."/>
            <person name="Schuster L."/>
            <person name="Cowan T.M."/>
            <person name="Smanski M.J."/>
            <person name="Chevrette M.G."/>
            <person name="De Carvalho L.P.S."/>
            <person name="Shen B."/>
        </authorList>
    </citation>
    <scope>NUCLEOTIDE SEQUENCE [LARGE SCALE GENOMIC DNA]</scope>
    <source>
        <strain evidence="2 3">NPDC001281</strain>
    </source>
</reference>
<name>A0ABW6VEE3_MICFU</name>
<organism evidence="2 3">
    <name type="scientific">Microtetraspora fusca</name>
    <dbReference type="NCBI Taxonomy" id="1997"/>
    <lineage>
        <taxon>Bacteria</taxon>
        <taxon>Bacillati</taxon>
        <taxon>Actinomycetota</taxon>
        <taxon>Actinomycetes</taxon>
        <taxon>Streptosporangiales</taxon>
        <taxon>Streptosporangiaceae</taxon>
        <taxon>Microtetraspora</taxon>
    </lineage>
</organism>
<dbReference type="Proteomes" id="UP001602119">
    <property type="component" value="Unassembled WGS sequence"/>
</dbReference>
<evidence type="ECO:0000313" key="3">
    <source>
        <dbReference type="Proteomes" id="UP001602119"/>
    </source>
</evidence>
<comment type="caution">
    <text evidence="2">The sequence shown here is derived from an EMBL/GenBank/DDBJ whole genome shotgun (WGS) entry which is preliminary data.</text>
</comment>
<evidence type="ECO:0000259" key="1">
    <source>
        <dbReference type="Pfam" id="PF08044"/>
    </source>
</evidence>
<proteinExistence type="predicted"/>